<name>A0ACC1KRM7_9FUNG</name>
<keyword evidence="2" id="KW-1185">Reference proteome</keyword>
<dbReference type="EMBL" id="JANBUP010004695">
    <property type="protein sequence ID" value="KAJ2793460.1"/>
    <property type="molecule type" value="Genomic_DNA"/>
</dbReference>
<organism evidence="1 2">
    <name type="scientific">Coemansia furcata</name>
    <dbReference type="NCBI Taxonomy" id="417177"/>
    <lineage>
        <taxon>Eukaryota</taxon>
        <taxon>Fungi</taxon>
        <taxon>Fungi incertae sedis</taxon>
        <taxon>Zoopagomycota</taxon>
        <taxon>Kickxellomycotina</taxon>
        <taxon>Kickxellomycetes</taxon>
        <taxon>Kickxellales</taxon>
        <taxon>Kickxellaceae</taxon>
        <taxon>Coemansia</taxon>
    </lineage>
</organism>
<comment type="caution">
    <text evidence="1">The sequence shown here is derived from an EMBL/GenBank/DDBJ whole genome shotgun (WGS) entry which is preliminary data.</text>
</comment>
<gene>
    <name evidence="1" type="ORF">H4S07_007041</name>
</gene>
<sequence length="236" mass="25658">MQAAYGTESLEYPEHQSRHDSTAGFYGDIADANADNADDADASGEEYVELPNAYSRHTLWEPSYSDFSPNLGSAATVMRMGAMPSSNTPASLPLRPQAEARSMRSLKELYDNDPMHGLSVRSHWNWHELPAANVHVHAHANDDTLTSSSHFPAGKPIVFRPQPVAPHVFFKCDGMALNGDENNSSSRSSISGMAYANAHERGGGIAGHIVRDEYEDDGDSDCSGELPRFEATTAFN</sequence>
<dbReference type="Proteomes" id="UP001140096">
    <property type="component" value="Unassembled WGS sequence"/>
</dbReference>
<proteinExistence type="predicted"/>
<feature type="non-terminal residue" evidence="1">
    <location>
        <position position="236"/>
    </location>
</feature>
<evidence type="ECO:0000313" key="2">
    <source>
        <dbReference type="Proteomes" id="UP001140096"/>
    </source>
</evidence>
<protein>
    <submittedName>
        <fullName evidence="1">Uncharacterized protein</fullName>
    </submittedName>
</protein>
<reference evidence="1" key="1">
    <citation type="submission" date="2022-07" db="EMBL/GenBank/DDBJ databases">
        <title>Phylogenomic reconstructions and comparative analyses of Kickxellomycotina fungi.</title>
        <authorList>
            <person name="Reynolds N.K."/>
            <person name="Stajich J.E."/>
            <person name="Barry K."/>
            <person name="Grigoriev I.V."/>
            <person name="Crous P."/>
            <person name="Smith M.E."/>
        </authorList>
    </citation>
    <scope>NUCLEOTIDE SEQUENCE</scope>
    <source>
        <strain evidence="1">CBS 102833</strain>
    </source>
</reference>
<evidence type="ECO:0000313" key="1">
    <source>
        <dbReference type="EMBL" id="KAJ2793460.1"/>
    </source>
</evidence>
<accession>A0ACC1KRM7</accession>